<name>A0A221KHD9_VITFI</name>
<reference evidence="2 3" key="1">
    <citation type="submission" date="2017-07" db="EMBL/GenBank/DDBJ databases">
        <title>Complete Genome Sequence of the cosmetic ferment Vitreoscilla filiformis (ATCC15551).</title>
        <authorList>
            <person name="Contreras S."/>
            <person name="Sagory-Zalkind P."/>
            <person name="Blanquart H."/>
            <person name="Iltis A."/>
            <person name="Morand S.C."/>
        </authorList>
    </citation>
    <scope>NUCLEOTIDE SEQUENCE [LARGE SCALE GENOMIC DNA]</scope>
    <source>
        <strain evidence="2 3">ATCC 15551</strain>
    </source>
</reference>
<protein>
    <submittedName>
        <fullName evidence="2">Uncharacterized protein</fullName>
    </submittedName>
</protein>
<feature type="region of interest" description="Disordered" evidence="1">
    <location>
        <begin position="1"/>
        <end position="26"/>
    </location>
</feature>
<keyword evidence="3" id="KW-1185">Reference proteome</keyword>
<sequence>MNTGHATGQRQPPDSGLDAGKDRAGAAAAWIHHHSRRFAGILGTAKPSHAGQGLSPWGLLDQ</sequence>
<proteinExistence type="predicted"/>
<organism evidence="2 3">
    <name type="scientific">Vitreoscilla filiformis</name>
    <dbReference type="NCBI Taxonomy" id="63"/>
    <lineage>
        <taxon>Bacteria</taxon>
        <taxon>Pseudomonadati</taxon>
        <taxon>Pseudomonadota</taxon>
        <taxon>Betaproteobacteria</taxon>
        <taxon>Neisseriales</taxon>
        <taxon>Neisseriaceae</taxon>
        <taxon>Vitreoscilla</taxon>
    </lineage>
</organism>
<dbReference type="KEGG" id="vff:VITFI_CDS2674"/>
<evidence type="ECO:0000256" key="1">
    <source>
        <dbReference type="SAM" id="MobiDB-lite"/>
    </source>
</evidence>
<feature type="region of interest" description="Disordered" evidence="1">
    <location>
        <begin position="43"/>
        <end position="62"/>
    </location>
</feature>
<evidence type="ECO:0000313" key="2">
    <source>
        <dbReference type="EMBL" id="ASM78451.1"/>
    </source>
</evidence>
<evidence type="ECO:0000313" key="3">
    <source>
        <dbReference type="Proteomes" id="UP000199729"/>
    </source>
</evidence>
<gene>
    <name evidence="2" type="ORF">VITFI_CDS2674</name>
</gene>
<dbReference type="EMBL" id="CP022423">
    <property type="protein sequence ID" value="ASM78451.1"/>
    <property type="molecule type" value="Genomic_DNA"/>
</dbReference>
<dbReference type="Proteomes" id="UP000199729">
    <property type="component" value="Chromosome"/>
</dbReference>
<dbReference type="AlphaFoldDB" id="A0A221KHD9"/>
<feature type="compositionally biased region" description="Polar residues" evidence="1">
    <location>
        <begin position="1"/>
        <end position="12"/>
    </location>
</feature>
<accession>A0A221KHD9</accession>